<proteinExistence type="predicted"/>
<feature type="transmembrane region" description="Helical" evidence="1">
    <location>
        <begin position="32"/>
        <end position="54"/>
    </location>
</feature>
<evidence type="ECO:0000256" key="1">
    <source>
        <dbReference type="SAM" id="Phobius"/>
    </source>
</evidence>
<gene>
    <name evidence="2" type="ORF">GZ78_00895</name>
</gene>
<reference evidence="2 3" key="1">
    <citation type="submission" date="2014-06" db="EMBL/GenBank/DDBJ databases">
        <title>Whole Genome Sequences of Three Symbiotic Endozoicomonas Bacteria.</title>
        <authorList>
            <person name="Neave M.J."/>
            <person name="Apprill A."/>
            <person name="Voolstra C.R."/>
        </authorList>
    </citation>
    <scope>NUCLEOTIDE SEQUENCE [LARGE SCALE GENOMIC DNA]</scope>
    <source>
        <strain evidence="2 3">DSM 25634</strain>
    </source>
</reference>
<protein>
    <submittedName>
        <fullName evidence="2">Uncharacterized protein</fullName>
    </submittedName>
</protein>
<dbReference type="EMBL" id="JOKH01000001">
    <property type="protein sequence ID" value="KEQ18706.1"/>
    <property type="molecule type" value="Genomic_DNA"/>
</dbReference>
<keyword evidence="1" id="KW-0472">Membrane</keyword>
<organism evidence="2 3">
    <name type="scientific">Endozoicomonas numazuensis</name>
    <dbReference type="NCBI Taxonomy" id="1137799"/>
    <lineage>
        <taxon>Bacteria</taxon>
        <taxon>Pseudomonadati</taxon>
        <taxon>Pseudomonadota</taxon>
        <taxon>Gammaproteobacteria</taxon>
        <taxon>Oceanospirillales</taxon>
        <taxon>Endozoicomonadaceae</taxon>
        <taxon>Endozoicomonas</taxon>
    </lineage>
</organism>
<dbReference type="AlphaFoldDB" id="A0A081NJT3"/>
<feature type="transmembrane region" description="Helical" evidence="1">
    <location>
        <begin position="9"/>
        <end position="26"/>
    </location>
</feature>
<sequence length="59" mass="6763">MLVNFIRNIAPFVFFSLFMFGLYYLGHLTLKVALFSIAAFVASVAVASFTYYLVFKREP</sequence>
<keyword evidence="1" id="KW-1133">Transmembrane helix</keyword>
<keyword evidence="3" id="KW-1185">Reference proteome</keyword>
<evidence type="ECO:0000313" key="3">
    <source>
        <dbReference type="Proteomes" id="UP000028073"/>
    </source>
</evidence>
<evidence type="ECO:0000313" key="2">
    <source>
        <dbReference type="EMBL" id="KEQ18706.1"/>
    </source>
</evidence>
<comment type="caution">
    <text evidence="2">The sequence shown here is derived from an EMBL/GenBank/DDBJ whole genome shotgun (WGS) entry which is preliminary data.</text>
</comment>
<keyword evidence="1" id="KW-0812">Transmembrane</keyword>
<name>A0A081NJT3_9GAMM</name>
<accession>A0A081NJT3</accession>
<dbReference type="Proteomes" id="UP000028073">
    <property type="component" value="Unassembled WGS sequence"/>
</dbReference>